<evidence type="ECO:0000256" key="1">
    <source>
        <dbReference type="ARBA" id="ARBA00005272"/>
    </source>
</evidence>
<evidence type="ECO:0000256" key="3">
    <source>
        <dbReference type="ARBA" id="ARBA00022827"/>
    </source>
</evidence>
<reference evidence="7 8" key="1">
    <citation type="submission" date="2019-05" db="EMBL/GenBank/DDBJ databases">
        <title>Sporisorium graminicola CBS 10092 draft sequencing and annotation.</title>
        <authorList>
            <person name="Solano-Gonzalez S."/>
            <person name="Caddick M.X."/>
            <person name="Darby A."/>
        </authorList>
    </citation>
    <scope>NUCLEOTIDE SEQUENCE [LARGE SCALE GENOMIC DNA]</scope>
    <source>
        <strain evidence="7 8">CBS 10092</strain>
    </source>
</reference>
<evidence type="ECO:0000256" key="4">
    <source>
        <dbReference type="ARBA" id="ARBA00023002"/>
    </source>
</evidence>
<proteinExistence type="inferred from homology"/>
<accession>A0A4U7L0P4</accession>
<dbReference type="GeneID" id="40723169"/>
<dbReference type="PANTHER" id="PTHR43706">
    <property type="entry name" value="NADH DEHYDROGENASE"/>
    <property type="match status" value="1"/>
</dbReference>
<keyword evidence="3" id="KW-0274">FAD</keyword>
<dbReference type="KEGG" id="sgra:EX895_000274"/>
<keyword evidence="8" id="KW-1185">Reference proteome</keyword>
<evidence type="ECO:0000256" key="5">
    <source>
        <dbReference type="ARBA" id="ARBA00023027"/>
    </source>
</evidence>
<dbReference type="PRINTS" id="PR00368">
    <property type="entry name" value="FADPNR"/>
</dbReference>
<dbReference type="OrthoDB" id="9992747at2759"/>
<evidence type="ECO:0000256" key="2">
    <source>
        <dbReference type="ARBA" id="ARBA00022630"/>
    </source>
</evidence>
<dbReference type="EMBL" id="SRRM01000002">
    <property type="protein sequence ID" value="TKY90276.1"/>
    <property type="molecule type" value="Genomic_DNA"/>
</dbReference>
<dbReference type="PANTHER" id="PTHR43706:SF17">
    <property type="entry name" value="NADH DEHYDROGENASE (EUROFUNG)"/>
    <property type="match status" value="1"/>
</dbReference>
<evidence type="ECO:0000313" key="8">
    <source>
        <dbReference type="Proteomes" id="UP000306050"/>
    </source>
</evidence>
<keyword evidence="2" id="KW-0285">Flavoprotein</keyword>
<evidence type="ECO:0000259" key="6">
    <source>
        <dbReference type="Pfam" id="PF07992"/>
    </source>
</evidence>
<dbReference type="GO" id="GO:0003954">
    <property type="term" value="F:NADH dehydrogenase activity"/>
    <property type="evidence" value="ECO:0007669"/>
    <property type="project" value="InterPro"/>
</dbReference>
<evidence type="ECO:0000313" key="7">
    <source>
        <dbReference type="EMBL" id="TKY90276.1"/>
    </source>
</evidence>
<dbReference type="Gene3D" id="3.50.50.100">
    <property type="match status" value="1"/>
</dbReference>
<dbReference type="RefSeq" id="XP_029742261.1">
    <property type="nucleotide sequence ID" value="XM_029880875.1"/>
</dbReference>
<keyword evidence="4" id="KW-0560">Oxidoreductase</keyword>
<dbReference type="InterPro" id="IPR036188">
    <property type="entry name" value="FAD/NAD-bd_sf"/>
</dbReference>
<dbReference type="GO" id="GO:0005739">
    <property type="term" value="C:mitochondrion"/>
    <property type="evidence" value="ECO:0007669"/>
    <property type="project" value="TreeGrafter"/>
</dbReference>
<dbReference type="SUPFAM" id="SSF51905">
    <property type="entry name" value="FAD/NAD(P)-binding domain"/>
    <property type="match status" value="1"/>
</dbReference>
<protein>
    <recommendedName>
        <fullName evidence="6">FAD/NAD(P)-binding domain-containing protein</fullName>
    </recommendedName>
</protein>
<dbReference type="Pfam" id="PF07992">
    <property type="entry name" value="Pyr_redox_2"/>
    <property type="match status" value="1"/>
</dbReference>
<dbReference type="AlphaFoldDB" id="A0A4U7L0P4"/>
<comment type="caution">
    <text evidence="7">The sequence shown here is derived from an EMBL/GenBank/DDBJ whole genome shotgun (WGS) entry which is preliminary data.</text>
</comment>
<dbReference type="Proteomes" id="UP000306050">
    <property type="component" value="Chromosome SGRAM_1"/>
</dbReference>
<sequence length="426" mass="46991">MDNVVNGKKRLHVVIVGSGWAGYTLCADLDLTRHQVTVVSPEPTSTYTPLLASAVCGLFDFRITEEPIRRKSRPVTLYQATVENVDWSSKTLHCTSQIASFDNVTFEINYDVVVFAQGCKGNTFGIPGVEEHSLKVRTTKDAVVLRQKISDAIELANLPTTSPERCRDLLHIAIVGGGATGVEIAAEVSDTVDRDLKPLYPNLKDYFSISIYDVAPNILAMFDKDLSTYAMESFRHRGVEIATGTQIRSVNEGRLTTEQGTEIGFGVLIWATGNAAVPLTSKLDCKKTTRGLVRILTDAHLRVLDSEGLPIPGVYAIGDAADIEGTSLPTTAEVAVQKAKYLGKALSDSTGSKSAKPFRFSEKRMVAYLGASQGIWKRDKVERRGRLAWLAWRSTSISWTRNPRKKILILVNWMLNYFYGKDIARN</sequence>
<name>A0A4U7L0P4_9BASI</name>
<gene>
    <name evidence="7" type="ORF">EX895_000274</name>
</gene>
<feature type="domain" description="FAD/NAD(P)-binding" evidence="6">
    <location>
        <begin position="12"/>
        <end position="339"/>
    </location>
</feature>
<dbReference type="InterPro" id="IPR023753">
    <property type="entry name" value="FAD/NAD-binding_dom"/>
</dbReference>
<comment type="similarity">
    <text evidence="1">Belongs to the NADH dehydrogenase family.</text>
</comment>
<keyword evidence="5" id="KW-0520">NAD</keyword>
<organism evidence="7 8">
    <name type="scientific">Sporisorium graminicola</name>
    <dbReference type="NCBI Taxonomy" id="280036"/>
    <lineage>
        <taxon>Eukaryota</taxon>
        <taxon>Fungi</taxon>
        <taxon>Dikarya</taxon>
        <taxon>Basidiomycota</taxon>
        <taxon>Ustilaginomycotina</taxon>
        <taxon>Ustilaginomycetes</taxon>
        <taxon>Ustilaginales</taxon>
        <taxon>Ustilaginaceae</taxon>
        <taxon>Sporisorium</taxon>
    </lineage>
</organism>
<dbReference type="InterPro" id="IPR045024">
    <property type="entry name" value="NDH-2"/>
</dbReference>